<dbReference type="RefSeq" id="WP_346058749.1">
    <property type="nucleotide sequence ID" value="NZ_BAAAVQ010000005.1"/>
</dbReference>
<reference evidence="2" key="1">
    <citation type="journal article" date="2019" name="Int. J. Syst. Evol. Microbiol.">
        <title>The Global Catalogue of Microorganisms (GCM) 10K type strain sequencing project: providing services to taxonomists for standard genome sequencing and annotation.</title>
        <authorList>
            <consortium name="The Broad Institute Genomics Platform"/>
            <consortium name="The Broad Institute Genome Sequencing Center for Infectious Disease"/>
            <person name="Wu L."/>
            <person name="Ma J."/>
        </authorList>
    </citation>
    <scope>NUCLEOTIDE SEQUENCE [LARGE SCALE GENOMIC DNA]</scope>
    <source>
        <strain evidence="2">CGMCC 1.12849</strain>
    </source>
</reference>
<evidence type="ECO:0008006" key="3">
    <source>
        <dbReference type="Google" id="ProtNLM"/>
    </source>
</evidence>
<dbReference type="EMBL" id="JBHSHE010000082">
    <property type="protein sequence ID" value="MFC4717799.1"/>
    <property type="molecule type" value="Genomic_DNA"/>
</dbReference>
<evidence type="ECO:0000313" key="2">
    <source>
        <dbReference type="Proteomes" id="UP001595884"/>
    </source>
</evidence>
<accession>A0ABV9MRX4</accession>
<dbReference type="Proteomes" id="UP001595884">
    <property type="component" value="Unassembled WGS sequence"/>
</dbReference>
<proteinExistence type="predicted"/>
<comment type="caution">
    <text evidence="1">The sequence shown here is derived from an EMBL/GenBank/DDBJ whole genome shotgun (WGS) entry which is preliminary data.</text>
</comment>
<sequence length="255" mass="27756">MSFIFGGVDTNSLAGVTATLVEWPSLGGLSLETEDTEGRDARYFYGASQSHTAFTFDVLIEGSTPEQAAERRDNFVGLIAPHRGAQSLIAELDTAWQWWEVMVSGQIDWRRAGWHRGKSFTLRADVSFETVGDAAAMEAEQVPVSFASSLSFTLDRGNTVAYPQIEFPSGAQATVKVGGFEVVVSATTSGRTNVLDYQAMEFYQKDATTGARLASIVRFMSHYRRASFTPGQTVSVSVPGAPTGSRRLYANARRI</sequence>
<dbReference type="Gene3D" id="2.40.30.200">
    <property type="match status" value="1"/>
</dbReference>
<keyword evidence="2" id="KW-1185">Reference proteome</keyword>
<protein>
    <recommendedName>
        <fullName evidence="3">Phage tail protein</fullName>
    </recommendedName>
</protein>
<evidence type="ECO:0000313" key="1">
    <source>
        <dbReference type="EMBL" id="MFC4717799.1"/>
    </source>
</evidence>
<gene>
    <name evidence="1" type="ORF">ACFO7V_16885</name>
</gene>
<organism evidence="1 2">
    <name type="scientific">Glutamicibacter bergerei</name>
    <dbReference type="NCBI Taxonomy" id="256702"/>
    <lineage>
        <taxon>Bacteria</taxon>
        <taxon>Bacillati</taxon>
        <taxon>Actinomycetota</taxon>
        <taxon>Actinomycetes</taxon>
        <taxon>Micrococcales</taxon>
        <taxon>Micrococcaceae</taxon>
        <taxon>Glutamicibacter</taxon>
    </lineage>
</organism>
<name>A0ABV9MRX4_9MICC</name>